<dbReference type="EMBL" id="WNDP01000001">
    <property type="protein sequence ID" value="KAF1028375.1"/>
    <property type="molecule type" value="Genomic_DNA"/>
</dbReference>
<evidence type="ECO:0000313" key="1">
    <source>
        <dbReference type="EMBL" id="KAF1028375.1"/>
    </source>
</evidence>
<gene>
    <name evidence="1" type="ORF">GAK29_00010</name>
</gene>
<dbReference type="Proteomes" id="UP000490535">
    <property type="component" value="Unassembled WGS sequence"/>
</dbReference>
<accession>A0A833UF71</accession>
<organism evidence="1 2">
    <name type="scientific">Acinetobacter bereziniae</name>
    <name type="common">Acinetobacter genomosp. 10</name>
    <dbReference type="NCBI Taxonomy" id="106648"/>
    <lineage>
        <taxon>Bacteria</taxon>
        <taxon>Pseudomonadati</taxon>
        <taxon>Pseudomonadota</taxon>
        <taxon>Gammaproteobacteria</taxon>
        <taxon>Moraxellales</taxon>
        <taxon>Moraxellaceae</taxon>
        <taxon>Acinetobacter</taxon>
    </lineage>
</organism>
<proteinExistence type="predicted"/>
<name>A0A833UF71_ACIBZ</name>
<reference evidence="2" key="1">
    <citation type="journal article" date="2020" name="MBio">
        <title>Horizontal gene transfer to a defensive symbiont with a reduced genome amongst a multipartite beetle microbiome.</title>
        <authorList>
            <person name="Waterworth S.C."/>
            <person name="Florez L.V."/>
            <person name="Rees E.R."/>
            <person name="Hertweck C."/>
            <person name="Kaltenpoth M."/>
            <person name="Kwan J.C."/>
        </authorList>
    </citation>
    <scope>NUCLEOTIDE SEQUENCE [LARGE SCALE GENOMIC DNA]</scope>
</reference>
<dbReference type="AlphaFoldDB" id="A0A833UF71"/>
<comment type="caution">
    <text evidence="1">The sequence shown here is derived from an EMBL/GenBank/DDBJ whole genome shotgun (WGS) entry which is preliminary data.</text>
</comment>
<evidence type="ECO:0000313" key="2">
    <source>
        <dbReference type="Proteomes" id="UP000490535"/>
    </source>
</evidence>
<protein>
    <submittedName>
        <fullName evidence="1">Uncharacterized protein</fullName>
    </submittedName>
</protein>
<sequence>MTPFLILNFNQMILRIIKFYVYLIKLNFKDDVF</sequence>